<dbReference type="OrthoDB" id="8954815at2759"/>
<evidence type="ECO:0000259" key="4">
    <source>
        <dbReference type="PROSITE" id="PS51898"/>
    </source>
</evidence>
<dbReference type="SUPFAM" id="SSF47823">
    <property type="entry name" value="lambda integrase-like, N-terminal domain"/>
    <property type="match status" value="1"/>
</dbReference>
<feature type="compositionally biased region" description="Polar residues" evidence="3">
    <location>
        <begin position="255"/>
        <end position="264"/>
    </location>
</feature>
<feature type="compositionally biased region" description="Polar residues" evidence="3">
    <location>
        <begin position="370"/>
        <end position="405"/>
    </location>
</feature>
<accession>A0A8J1LT71</accession>
<feature type="domain" description="Tyr recombinase" evidence="4">
    <location>
        <begin position="709"/>
        <end position="938"/>
    </location>
</feature>
<dbReference type="Proteomes" id="UP000186698">
    <property type="component" value="Chromosome 9_10L"/>
</dbReference>
<evidence type="ECO:0000256" key="1">
    <source>
        <dbReference type="ARBA" id="ARBA00023125"/>
    </source>
</evidence>
<sequence>MDTSFFGCMGERNCDRRISHRFQYHAPQKIFHVQGSSQSAEGTNFPRMYRKTGAVRSNQASTNYREILRFLLKPFYSAKEGWVGQTSARSQGSQQVHPIGEVQDGNIEISHSGDGTGATVDVPGYKRCIPSCPDMAAPSSLFTFCLQEQALPICGTSIRSVVRPQSLYEVDGSNSGHFKATGDFSDTLSGRSPSKSQFSVEGQGGPEQGGAITPEIRMDCQLVQVQHGAQSQNDVSRPGVRHDKTNCELTHRQADQNQRSSPLLNHQPKHNDTQSNASVGDNGISYRGSSICANTPATSSSQYPSNMERGISFSTSVAVTADKDGTSMVVEPQEPSPRSIMGNSGMGGDIHGCQPPGMGGDMGQAVGTRSMVSGGSQTTNKHSGTESSEAGPNSMGRSSQSMPNTHSKRQRDNSGVHKSSGRNKKSGRADGSQTDSALGRNQFSKVVCDTYSGSVQHKSGLSQSESAGPRGMGATSRDIPRACRSMGDSQHRSNGIKRQSKSNKIFRPLQRSISSGGGCHDTELAVQPRICLSAASHAAKGSEEDQAISVNSNNSGPILASENLVHRPAGDVRSATNSAKMQARPASAGSHSSPQPGSLRFDGMAIERSVWQRQGLDEKVITTMLKARKASSAKSYHRVWQSYSKWCEESHFPFLELQLPRILSFLQQGLQLGLKLSSLKVQVSALSILFQSRLANEDLIRTFLQGVAHIMPPFKPPVASWDLNVVLEAMLDPPFEPMHAISDTWITYKVVFLVAISSTRRVSEISALSCVPPYLIFHKDKAVLRTIPEFLPKVVSAFHVNQEIVLPSLCPDPKNDKERRLHNLDVVRALRWYVERSKPFRKSQALFVIPSGPRRGQAASKSTISRWIRESIKQAYSAKGRFPPEGLRAHSTRAVGASWAWRNSASLEQICRAATWSSAHTFSKFYKVDTFSSAEAALGRKVLQSVIS</sequence>
<dbReference type="GO" id="GO:0006310">
    <property type="term" value="P:DNA recombination"/>
    <property type="evidence" value="ECO:0007669"/>
    <property type="project" value="UniProtKB-KW"/>
</dbReference>
<keyword evidence="1" id="KW-0238">DNA-binding</keyword>
<dbReference type="InterPro" id="IPR002104">
    <property type="entry name" value="Integrase_catalytic"/>
</dbReference>
<evidence type="ECO:0000256" key="3">
    <source>
        <dbReference type="SAM" id="MobiDB-lite"/>
    </source>
</evidence>
<gene>
    <name evidence="6" type="primary">LOC121398141</name>
</gene>
<keyword evidence="2" id="KW-0233">DNA recombination</keyword>
<dbReference type="PANTHER" id="PTHR33066:SF2">
    <property type="entry name" value="FILAGGRIN-2-LIKE"/>
    <property type="match status" value="1"/>
</dbReference>
<dbReference type="PROSITE" id="PS51898">
    <property type="entry name" value="TYR_RECOMBINASE"/>
    <property type="match status" value="1"/>
</dbReference>
<evidence type="ECO:0000313" key="6">
    <source>
        <dbReference type="RefSeq" id="XP_041432732.1"/>
    </source>
</evidence>
<reference evidence="6" key="1">
    <citation type="submission" date="2025-08" db="UniProtKB">
        <authorList>
            <consortium name="RefSeq"/>
        </authorList>
    </citation>
    <scope>IDENTIFICATION</scope>
    <source>
        <strain evidence="6">J_2021</strain>
        <tissue evidence="6">Erythrocytes</tissue>
    </source>
</reference>
<dbReference type="GeneID" id="121398141"/>
<feature type="region of interest" description="Disordered" evidence="3">
    <location>
        <begin position="252"/>
        <end position="283"/>
    </location>
</feature>
<feature type="region of interest" description="Disordered" evidence="3">
    <location>
        <begin position="173"/>
        <end position="212"/>
    </location>
</feature>
<feature type="region of interest" description="Disordered" evidence="3">
    <location>
        <begin position="455"/>
        <end position="479"/>
    </location>
</feature>
<dbReference type="PANTHER" id="PTHR33066">
    <property type="entry name" value="INTEGRASE_SAM-LIKE_N DOMAIN-CONTAINING PROTEIN"/>
    <property type="match status" value="1"/>
</dbReference>
<dbReference type="InterPro" id="IPR011010">
    <property type="entry name" value="DNA_brk_join_enz"/>
</dbReference>
<evidence type="ECO:0000256" key="2">
    <source>
        <dbReference type="ARBA" id="ARBA00023172"/>
    </source>
</evidence>
<dbReference type="Gene3D" id="1.10.443.10">
    <property type="entry name" value="Intergrase catalytic core"/>
    <property type="match status" value="1"/>
</dbReference>
<dbReference type="SUPFAM" id="SSF56349">
    <property type="entry name" value="DNA breaking-rejoining enzymes"/>
    <property type="match status" value="1"/>
</dbReference>
<dbReference type="InterPro" id="IPR013762">
    <property type="entry name" value="Integrase-like_cat_sf"/>
</dbReference>
<evidence type="ECO:0000313" key="5">
    <source>
        <dbReference type="Proteomes" id="UP000186698"/>
    </source>
</evidence>
<feature type="compositionally biased region" description="Polar residues" evidence="3">
    <location>
        <begin position="455"/>
        <end position="466"/>
    </location>
</feature>
<feature type="region of interest" description="Disordered" evidence="3">
    <location>
        <begin position="572"/>
        <end position="598"/>
    </location>
</feature>
<name>A0A8J1LT71_XENLA</name>
<proteinExistence type="predicted"/>
<feature type="compositionally biased region" description="Polar residues" evidence="3">
    <location>
        <begin position="184"/>
        <end position="200"/>
    </location>
</feature>
<dbReference type="GO" id="GO:0015074">
    <property type="term" value="P:DNA integration"/>
    <property type="evidence" value="ECO:0007669"/>
    <property type="project" value="InterPro"/>
</dbReference>
<dbReference type="KEGG" id="xla:121398141"/>
<keyword evidence="5" id="KW-1185">Reference proteome</keyword>
<dbReference type="AlphaFoldDB" id="A0A8J1LT71"/>
<dbReference type="GO" id="GO:0003677">
    <property type="term" value="F:DNA binding"/>
    <property type="evidence" value="ECO:0007669"/>
    <property type="project" value="UniProtKB-KW"/>
</dbReference>
<organism evidence="5 6">
    <name type="scientific">Xenopus laevis</name>
    <name type="common">African clawed frog</name>
    <dbReference type="NCBI Taxonomy" id="8355"/>
    <lineage>
        <taxon>Eukaryota</taxon>
        <taxon>Metazoa</taxon>
        <taxon>Chordata</taxon>
        <taxon>Craniata</taxon>
        <taxon>Vertebrata</taxon>
        <taxon>Euteleostomi</taxon>
        <taxon>Amphibia</taxon>
        <taxon>Batrachia</taxon>
        <taxon>Anura</taxon>
        <taxon>Pipoidea</taxon>
        <taxon>Pipidae</taxon>
        <taxon>Xenopodinae</taxon>
        <taxon>Xenopus</taxon>
        <taxon>Xenopus</taxon>
    </lineage>
</organism>
<feature type="region of interest" description="Disordered" evidence="3">
    <location>
        <begin position="350"/>
        <end position="438"/>
    </location>
</feature>
<dbReference type="InterPro" id="IPR010998">
    <property type="entry name" value="Integrase_recombinase_N"/>
</dbReference>
<dbReference type="Gene3D" id="1.10.150.130">
    <property type="match status" value="1"/>
</dbReference>
<protein>
    <submittedName>
        <fullName evidence="6">Uncharacterized protein LOC121398141</fullName>
    </submittedName>
</protein>
<dbReference type="RefSeq" id="XP_041432732.1">
    <property type="nucleotide sequence ID" value="XM_041576798.1"/>
</dbReference>